<accession>A0ACC5VQI8</accession>
<sequence length="268" mass="29711">MTASVLHLLDSLESRLEQAQAELHTLRMENAQLKQQLVAQAATLKETPDQPPATAPGAPDAQVPPTETLETQLSGVKEPEHEPMQKAGEPQATDAVPASAPEAPAEQAPSPHHLLKEWYQRYPDAFFKGHTKPLKVGIHQDLAAREPWSGKLIRRTLANYVNLPRYLKSVREGVDRIDLDGQPAGKVDKEAALHAAQKRKEKQGDVPGKPEREVTQKAPEKGNGYQAKRQPKPEAKAVHKERAEKNEQKKPLSLEDKLKGLQQKFEGH</sequence>
<organism evidence="1 2">
    <name type="scientific">Vreelandella aquamarina</name>
    <dbReference type="NCBI Taxonomy" id="77097"/>
    <lineage>
        <taxon>Bacteria</taxon>
        <taxon>Pseudomonadati</taxon>
        <taxon>Pseudomonadota</taxon>
        <taxon>Gammaproteobacteria</taxon>
        <taxon>Oceanospirillales</taxon>
        <taxon>Halomonadaceae</taxon>
        <taxon>Vreelandella</taxon>
    </lineage>
</organism>
<evidence type="ECO:0000313" key="2">
    <source>
        <dbReference type="Proteomes" id="UP001319846"/>
    </source>
</evidence>
<proteinExistence type="predicted"/>
<dbReference type="EMBL" id="JABYQT010000001">
    <property type="protein sequence ID" value="MBZ5486427.1"/>
    <property type="molecule type" value="Genomic_DNA"/>
</dbReference>
<name>A0ACC5VQI8_9GAMM</name>
<reference evidence="1" key="1">
    <citation type="submission" date="2020-06" db="EMBL/GenBank/DDBJ databases">
        <title>Whole Genome Sequence of Halomonas aquamarina MB598.</title>
        <authorList>
            <person name="Pervaiz M."/>
            <person name="Fariq A."/>
            <person name="Yasmin A."/>
            <person name="Welch M."/>
        </authorList>
    </citation>
    <scope>NUCLEOTIDE SEQUENCE</scope>
    <source>
        <strain evidence="1">MB598</strain>
    </source>
</reference>
<dbReference type="Proteomes" id="UP001319846">
    <property type="component" value="Unassembled WGS sequence"/>
</dbReference>
<protein>
    <submittedName>
        <fullName evidence="1">ABC transporter substrate-binding protein</fullName>
    </submittedName>
</protein>
<gene>
    <name evidence="1" type="ORF">HW452_02700</name>
</gene>
<keyword evidence="2" id="KW-1185">Reference proteome</keyword>
<evidence type="ECO:0000313" key="1">
    <source>
        <dbReference type="EMBL" id="MBZ5486427.1"/>
    </source>
</evidence>
<comment type="caution">
    <text evidence="1">The sequence shown here is derived from an EMBL/GenBank/DDBJ whole genome shotgun (WGS) entry which is preliminary data.</text>
</comment>